<reference evidence="2 3" key="1">
    <citation type="submission" date="2020-03" db="EMBL/GenBank/DDBJ databases">
        <title>WGS of actinomycetes isolated from Thailand.</title>
        <authorList>
            <person name="Thawai C."/>
        </authorList>
    </citation>
    <scope>NUCLEOTIDE SEQUENCE [LARGE SCALE GENOMIC DNA]</scope>
    <source>
        <strain evidence="2 3">FMUSA5-5</strain>
    </source>
</reference>
<evidence type="ECO:0000313" key="2">
    <source>
        <dbReference type="EMBL" id="NJP98888.1"/>
    </source>
</evidence>
<comment type="caution">
    <text evidence="2">The sequence shown here is derived from an EMBL/GenBank/DDBJ whole genome shotgun (WGS) entry which is preliminary data.</text>
</comment>
<feature type="compositionally biased region" description="Low complexity" evidence="1">
    <location>
        <begin position="1"/>
        <end position="11"/>
    </location>
</feature>
<gene>
    <name evidence="2" type="ORF">HCN51_57340</name>
</gene>
<name>A0ABX1BMC4_9ACTN</name>
<feature type="region of interest" description="Disordered" evidence="1">
    <location>
        <begin position="1"/>
        <end position="28"/>
    </location>
</feature>
<dbReference type="EMBL" id="JAATEP010000121">
    <property type="protein sequence ID" value="NJP98888.1"/>
    <property type="molecule type" value="Genomic_DNA"/>
</dbReference>
<proteinExistence type="predicted"/>
<evidence type="ECO:0000256" key="1">
    <source>
        <dbReference type="SAM" id="MobiDB-lite"/>
    </source>
</evidence>
<accession>A0ABX1BMC4</accession>
<evidence type="ECO:0000313" key="3">
    <source>
        <dbReference type="Proteomes" id="UP000696294"/>
    </source>
</evidence>
<organism evidence="2 3">
    <name type="scientific">Nonomuraea composti</name>
    <dbReference type="NCBI Taxonomy" id="2720023"/>
    <lineage>
        <taxon>Bacteria</taxon>
        <taxon>Bacillati</taxon>
        <taxon>Actinomycetota</taxon>
        <taxon>Actinomycetes</taxon>
        <taxon>Streptosporangiales</taxon>
        <taxon>Streptosporangiaceae</taxon>
        <taxon>Nonomuraea</taxon>
    </lineage>
</organism>
<keyword evidence="3" id="KW-1185">Reference proteome</keyword>
<sequence>MEGAGLERAQAQGGGGQGEGLAEVTGAQQADPVAAGGAVLDAHAFDDGGQDDQERRAAEVFLPGAQVGGVIVGEALLSSSRLCWRLL</sequence>
<protein>
    <submittedName>
        <fullName evidence="2">Uncharacterized protein</fullName>
    </submittedName>
</protein>
<dbReference type="Proteomes" id="UP000696294">
    <property type="component" value="Unassembled WGS sequence"/>
</dbReference>